<dbReference type="VEuPathDB" id="FungiDB:CC1G_06245"/>
<dbReference type="InterPro" id="IPR011935">
    <property type="entry name" value="CHP02231"/>
</dbReference>
<dbReference type="Pfam" id="PF13600">
    <property type="entry name" value="DUF4140"/>
    <property type="match status" value="1"/>
</dbReference>
<protein>
    <recommendedName>
        <fullName evidence="7">Mucoidy inhibitor A</fullName>
    </recommendedName>
</protein>
<evidence type="ECO:0000313" key="5">
    <source>
        <dbReference type="EMBL" id="EAU85229.1"/>
    </source>
</evidence>
<dbReference type="RefSeq" id="XP_001836658.1">
    <property type="nucleotide sequence ID" value="XM_001836606.1"/>
</dbReference>
<dbReference type="PANTHER" id="PTHR31005">
    <property type="entry name" value="DUF4139 DOMAIN-CONTAINING PROTEIN"/>
    <property type="match status" value="1"/>
</dbReference>
<dbReference type="InterPro" id="IPR037291">
    <property type="entry name" value="DUF4139"/>
</dbReference>
<accession>A8NVC9</accession>
<dbReference type="eggNOG" id="ENOG502QXGR">
    <property type="taxonomic scope" value="Eukaryota"/>
</dbReference>
<feature type="compositionally biased region" description="Polar residues" evidence="2">
    <location>
        <begin position="282"/>
        <end position="292"/>
    </location>
</feature>
<dbReference type="PANTHER" id="PTHR31005:SF8">
    <property type="entry name" value="DUF4139 DOMAIN-CONTAINING PROTEIN"/>
    <property type="match status" value="1"/>
</dbReference>
<gene>
    <name evidence="5" type="ORF">CC1G_06245</name>
</gene>
<keyword evidence="1" id="KW-0175">Coiled coil</keyword>
<evidence type="ECO:0000256" key="2">
    <source>
        <dbReference type="SAM" id="MobiDB-lite"/>
    </source>
</evidence>
<sequence>MTTLIALKAAEHPIKSVTVFKSSKAEVVRTFKVTVDKGQSKLEIRGLSSSIDTHSVRVSGLGDVRLHDVVCTVEQSRSGGFAASTLDDSAELIRSLNVERSAIEKRKAVRETEAQLLNKYANSLNGEHVAPTQLLQFMESYVKQNQKILEEIAKFNDELRVINKKIADEEKKTKTKKGTSHGRVDVVLAADSEVQLDLVLTYIVKDAQWKPTYELYAKTDAGKPSPLVKLLYCARVNQHTGEDWNNTALTLSTASGGESRSIPSLKPVKLRRRVFNHFAGAPNNSASFGSTKQPPPQQQQAQTSAFGNAAHTSGGLFSYRPPPPAPATSTSSFGGTPTAAPSVQPPPAESDEAFEQVDPSEANPPADGDTNPAPTEPTTIVNETPVAVTFGVHGQSTIPSDGIDHQVSVAVLPFEAVISYITVPKVDARVYLQCRVKNTSDYRLLPGPVRVIFHDSFVSSTWISDINTGEYFECTLGDDPSTKVVYSRTSKNTKSDGGAFAETTNTTTYFTKIHIHNKHTFDIDDLVVRDVIPTCEDKAGQVVLRRPQGLAAAKYGEVVKLENGLSVVWFKRDGDVVKGSHDGMFEWRWKVAAGAKVVVEAEWDAKVPGELPWAEVTLNA</sequence>
<evidence type="ECO:0000259" key="3">
    <source>
        <dbReference type="Pfam" id="PF13598"/>
    </source>
</evidence>
<dbReference type="NCBIfam" id="TIGR02231">
    <property type="entry name" value="mucoidy inhibitor MuiA family protein"/>
    <property type="match status" value="2"/>
</dbReference>
<feature type="domain" description="DUF4139" evidence="3">
    <location>
        <begin position="199"/>
        <end position="608"/>
    </location>
</feature>
<dbReference type="OrthoDB" id="10068793at2759"/>
<feature type="coiled-coil region" evidence="1">
    <location>
        <begin position="138"/>
        <end position="172"/>
    </location>
</feature>
<evidence type="ECO:0000259" key="4">
    <source>
        <dbReference type="Pfam" id="PF13600"/>
    </source>
</evidence>
<feature type="domain" description="DUF4140" evidence="4">
    <location>
        <begin position="17"/>
        <end position="117"/>
    </location>
</feature>
<organism evidence="5 6">
    <name type="scientific">Coprinopsis cinerea (strain Okayama-7 / 130 / ATCC MYA-4618 / FGSC 9003)</name>
    <name type="common">Inky cap fungus</name>
    <name type="synonym">Hormographiella aspergillata</name>
    <dbReference type="NCBI Taxonomy" id="240176"/>
    <lineage>
        <taxon>Eukaryota</taxon>
        <taxon>Fungi</taxon>
        <taxon>Dikarya</taxon>
        <taxon>Basidiomycota</taxon>
        <taxon>Agaricomycotina</taxon>
        <taxon>Agaricomycetes</taxon>
        <taxon>Agaricomycetidae</taxon>
        <taxon>Agaricales</taxon>
        <taxon>Agaricineae</taxon>
        <taxon>Psathyrellaceae</taxon>
        <taxon>Coprinopsis</taxon>
    </lineage>
</organism>
<name>A8NVC9_COPC7</name>
<evidence type="ECO:0000256" key="1">
    <source>
        <dbReference type="SAM" id="Coils"/>
    </source>
</evidence>
<dbReference type="InParanoid" id="A8NVC9"/>
<dbReference type="GeneID" id="6013206"/>
<feature type="region of interest" description="Disordered" evidence="2">
    <location>
        <begin position="279"/>
        <end position="379"/>
    </location>
</feature>
<keyword evidence="6" id="KW-1185">Reference proteome</keyword>
<comment type="caution">
    <text evidence="5">The sequence shown here is derived from an EMBL/GenBank/DDBJ whole genome shotgun (WGS) entry which is preliminary data.</text>
</comment>
<reference evidence="5 6" key="1">
    <citation type="journal article" date="2010" name="Proc. Natl. Acad. Sci. U.S.A.">
        <title>Insights into evolution of multicellular fungi from the assembled chromosomes of the mushroom Coprinopsis cinerea (Coprinus cinereus).</title>
        <authorList>
            <person name="Stajich J.E."/>
            <person name="Wilke S.K."/>
            <person name="Ahren D."/>
            <person name="Au C.H."/>
            <person name="Birren B.W."/>
            <person name="Borodovsky M."/>
            <person name="Burns C."/>
            <person name="Canback B."/>
            <person name="Casselton L.A."/>
            <person name="Cheng C.K."/>
            <person name="Deng J."/>
            <person name="Dietrich F.S."/>
            <person name="Fargo D.C."/>
            <person name="Farman M.L."/>
            <person name="Gathman A.C."/>
            <person name="Goldberg J."/>
            <person name="Guigo R."/>
            <person name="Hoegger P.J."/>
            <person name="Hooker J.B."/>
            <person name="Huggins A."/>
            <person name="James T.Y."/>
            <person name="Kamada T."/>
            <person name="Kilaru S."/>
            <person name="Kodira C."/>
            <person name="Kues U."/>
            <person name="Kupfer D."/>
            <person name="Kwan H.S."/>
            <person name="Lomsadze A."/>
            <person name="Li W."/>
            <person name="Lilly W.W."/>
            <person name="Ma L.J."/>
            <person name="Mackey A.J."/>
            <person name="Manning G."/>
            <person name="Martin F."/>
            <person name="Muraguchi H."/>
            <person name="Natvig D.O."/>
            <person name="Palmerini H."/>
            <person name="Ramesh M.A."/>
            <person name="Rehmeyer C.J."/>
            <person name="Roe B.A."/>
            <person name="Shenoy N."/>
            <person name="Stanke M."/>
            <person name="Ter-Hovhannisyan V."/>
            <person name="Tunlid A."/>
            <person name="Velagapudi R."/>
            <person name="Vision T.J."/>
            <person name="Zeng Q."/>
            <person name="Zolan M.E."/>
            <person name="Pukkila P.J."/>
        </authorList>
    </citation>
    <scope>NUCLEOTIDE SEQUENCE [LARGE SCALE GENOMIC DNA]</scope>
    <source>
        <strain evidence="6">Okayama-7 / 130 / ATCC MYA-4618 / FGSC 9003</strain>
    </source>
</reference>
<dbReference type="AlphaFoldDB" id="A8NVC9"/>
<dbReference type="Proteomes" id="UP000001861">
    <property type="component" value="Unassembled WGS sequence"/>
</dbReference>
<proteinExistence type="predicted"/>
<dbReference type="InterPro" id="IPR025554">
    <property type="entry name" value="DUF4140"/>
</dbReference>
<dbReference type="EMBL" id="AACS02000004">
    <property type="protein sequence ID" value="EAU85229.1"/>
    <property type="molecule type" value="Genomic_DNA"/>
</dbReference>
<evidence type="ECO:0000313" key="6">
    <source>
        <dbReference type="Proteomes" id="UP000001861"/>
    </source>
</evidence>
<dbReference type="KEGG" id="cci:CC1G_06245"/>
<dbReference type="OMA" id="WEPTYEL"/>
<evidence type="ECO:0008006" key="7">
    <source>
        <dbReference type="Google" id="ProtNLM"/>
    </source>
</evidence>
<dbReference type="Pfam" id="PF13598">
    <property type="entry name" value="DUF4139"/>
    <property type="match status" value="1"/>
</dbReference>